<dbReference type="EMBL" id="SZOM01000022">
    <property type="protein sequence ID" value="TKH19152.1"/>
    <property type="molecule type" value="Genomic_DNA"/>
</dbReference>
<proteinExistence type="predicted"/>
<dbReference type="AlphaFoldDB" id="A0A4U2N3Z8"/>
<gene>
    <name evidence="1" type="ORF">FC694_02340</name>
</gene>
<dbReference type="Proteomes" id="UP000306037">
    <property type="component" value="Unassembled WGS sequence"/>
</dbReference>
<evidence type="ECO:0000313" key="2">
    <source>
        <dbReference type="Proteomes" id="UP000306037"/>
    </source>
</evidence>
<reference evidence="1 2" key="1">
    <citation type="journal article" date="2019" name="Environ. Microbiol.">
        <title>An active ?-lactamase is a part of an orchestrated cell wall stress resistance network of Bacillus subtilis and related rhizosphere species.</title>
        <authorList>
            <person name="Bucher T."/>
            <person name="Keren-Paz A."/>
            <person name="Hausser J."/>
            <person name="Olender T."/>
            <person name="Cytryn E."/>
            <person name="Kolodkin-Gal I."/>
        </authorList>
    </citation>
    <scope>NUCLEOTIDE SEQUENCE [LARGE SCALE GENOMIC DNA]</scope>
    <source>
        <strain evidence="1 2">I71</strain>
    </source>
</reference>
<evidence type="ECO:0000313" key="1">
    <source>
        <dbReference type="EMBL" id="TKH19152.1"/>
    </source>
</evidence>
<dbReference type="RefSeq" id="WP_137050827.1">
    <property type="nucleotide sequence ID" value="NZ_SZOM01000022.1"/>
</dbReference>
<accession>A0A4U2N3Z8</accession>
<organism evidence="1 2">
    <name type="scientific">Bacillus wiedmannii</name>
    <dbReference type="NCBI Taxonomy" id="1890302"/>
    <lineage>
        <taxon>Bacteria</taxon>
        <taxon>Bacillati</taxon>
        <taxon>Bacillota</taxon>
        <taxon>Bacilli</taxon>
        <taxon>Bacillales</taxon>
        <taxon>Bacillaceae</taxon>
        <taxon>Bacillus</taxon>
        <taxon>Bacillus cereus group</taxon>
    </lineage>
</organism>
<comment type="caution">
    <text evidence="1">The sequence shown here is derived from an EMBL/GenBank/DDBJ whole genome shotgun (WGS) entry which is preliminary data.</text>
</comment>
<sequence length="255" mass="30779">MNIYIHCEQCIKINHLNPSNQDLQFYKVPVNEEGVYNFICYRGHETTAISPYEKYEILFQMGANALLEGHYFESVGCFIASVERFREWTIRFIWYLHGIDEKESDNLWKRHFKNSSERQLGAFSAMFIDHFKEPPLMFDDKQTKFRNNVLHKGIIPTKDETYKFGEYVFGYLRSIQKTIYLKYERESFEFSSKFMKKYNDFEMPQIISGEAMIQNASEMILLIYYSVARDTCFEDELELLNKYRKMYHFREMELF</sequence>
<name>A0A4U2N3Z8_9BACI</name>
<protein>
    <submittedName>
        <fullName evidence="1">Uncharacterized protein</fullName>
    </submittedName>
</protein>